<proteinExistence type="predicted"/>
<sequence length="105" mass="11701">MSTKHNVRIYLFEDGELKTDYQDLALTSQATFNATAEKEKKALVLDSASCMFVTENTTFFSTAEEANNPPKGNFLIIYCSLDEETLAALNADIGEGSDLYEDRFP</sequence>
<keyword evidence="2" id="KW-1185">Reference proteome</keyword>
<gene>
    <name evidence="1" type="ORF">GGI18_002381</name>
</gene>
<comment type="caution">
    <text evidence="1">The sequence shown here is derived from an EMBL/GenBank/DDBJ whole genome shotgun (WGS) entry which is preliminary data.</text>
</comment>
<organism evidence="1 2">
    <name type="scientific">Coemansia linderi</name>
    <dbReference type="NCBI Taxonomy" id="2663919"/>
    <lineage>
        <taxon>Eukaryota</taxon>
        <taxon>Fungi</taxon>
        <taxon>Fungi incertae sedis</taxon>
        <taxon>Zoopagomycota</taxon>
        <taxon>Kickxellomycotina</taxon>
        <taxon>Kickxellomycetes</taxon>
        <taxon>Kickxellales</taxon>
        <taxon>Kickxellaceae</taxon>
        <taxon>Coemansia</taxon>
    </lineage>
</organism>
<name>A0ACC1KGB1_9FUNG</name>
<accession>A0ACC1KGB1</accession>
<evidence type="ECO:0000313" key="2">
    <source>
        <dbReference type="Proteomes" id="UP001140066"/>
    </source>
</evidence>
<protein>
    <submittedName>
        <fullName evidence="1">Uncharacterized protein</fullName>
    </submittedName>
</protein>
<dbReference type="Proteomes" id="UP001140066">
    <property type="component" value="Unassembled WGS sequence"/>
</dbReference>
<evidence type="ECO:0000313" key="1">
    <source>
        <dbReference type="EMBL" id="KAJ2789479.1"/>
    </source>
</evidence>
<reference evidence="1" key="1">
    <citation type="submission" date="2022-07" db="EMBL/GenBank/DDBJ databases">
        <title>Phylogenomic reconstructions and comparative analyses of Kickxellomycotina fungi.</title>
        <authorList>
            <person name="Reynolds N.K."/>
            <person name="Stajich J.E."/>
            <person name="Barry K."/>
            <person name="Grigoriev I.V."/>
            <person name="Crous P."/>
            <person name="Smith M.E."/>
        </authorList>
    </citation>
    <scope>NUCLEOTIDE SEQUENCE</scope>
    <source>
        <strain evidence="1">BCRC 34191</strain>
    </source>
</reference>
<dbReference type="EMBL" id="JANBUK010000567">
    <property type="protein sequence ID" value="KAJ2789479.1"/>
    <property type="molecule type" value="Genomic_DNA"/>
</dbReference>